<dbReference type="InterPro" id="IPR011010">
    <property type="entry name" value="DNA_brk_join_enz"/>
</dbReference>
<keyword evidence="3 5" id="KW-0238">DNA-binding</keyword>
<evidence type="ECO:0000256" key="3">
    <source>
        <dbReference type="ARBA" id="ARBA00023125"/>
    </source>
</evidence>
<dbReference type="GO" id="GO:0007059">
    <property type="term" value="P:chromosome segregation"/>
    <property type="evidence" value="ECO:0007669"/>
    <property type="project" value="UniProtKB-KW"/>
</dbReference>
<feature type="domain" description="Core-binding (CB)" evidence="6">
    <location>
        <begin position="104"/>
        <end position="191"/>
    </location>
</feature>
<evidence type="ECO:0000256" key="1">
    <source>
        <dbReference type="ARBA" id="ARBA00022829"/>
    </source>
</evidence>
<dbReference type="Proteomes" id="UP001204144">
    <property type="component" value="Unassembled WGS sequence"/>
</dbReference>
<reference evidence="7 8" key="1">
    <citation type="submission" date="2018-11" db="EMBL/GenBank/DDBJ databases">
        <title>Novel bacteria species description.</title>
        <authorList>
            <person name="Han J.-H."/>
        </authorList>
    </citation>
    <scope>NUCLEOTIDE SEQUENCE [LARGE SCALE GENOMIC DNA]</scope>
    <source>
        <strain evidence="7 8">KCTC23259</strain>
    </source>
</reference>
<comment type="caution">
    <text evidence="7">The sequence shown here is derived from an EMBL/GenBank/DDBJ whole genome shotgun (WGS) entry which is preliminary data.</text>
</comment>
<evidence type="ECO:0000256" key="2">
    <source>
        <dbReference type="ARBA" id="ARBA00022908"/>
    </source>
</evidence>
<dbReference type="PROSITE" id="PS51900">
    <property type="entry name" value="CB"/>
    <property type="match status" value="1"/>
</dbReference>
<evidence type="ECO:0000256" key="4">
    <source>
        <dbReference type="ARBA" id="ARBA00023172"/>
    </source>
</evidence>
<keyword evidence="8" id="KW-1185">Reference proteome</keyword>
<dbReference type="GO" id="GO:0006310">
    <property type="term" value="P:DNA recombination"/>
    <property type="evidence" value="ECO:0007669"/>
    <property type="project" value="UniProtKB-KW"/>
</dbReference>
<dbReference type="InterPro" id="IPR010998">
    <property type="entry name" value="Integrase_recombinase_N"/>
</dbReference>
<dbReference type="SUPFAM" id="SSF56349">
    <property type="entry name" value="DNA breaking-rejoining enzymes"/>
    <property type="match status" value="1"/>
</dbReference>
<evidence type="ECO:0000313" key="7">
    <source>
        <dbReference type="EMBL" id="MCP9765111.1"/>
    </source>
</evidence>
<keyword evidence="4" id="KW-0233">DNA recombination</keyword>
<dbReference type="InterPro" id="IPR044068">
    <property type="entry name" value="CB"/>
</dbReference>
<organism evidence="7 8">
    <name type="scientific">Lacihabitans soyangensis</name>
    <dbReference type="NCBI Taxonomy" id="869394"/>
    <lineage>
        <taxon>Bacteria</taxon>
        <taxon>Pseudomonadati</taxon>
        <taxon>Bacteroidota</taxon>
        <taxon>Cytophagia</taxon>
        <taxon>Cytophagales</taxon>
        <taxon>Leadbetterellaceae</taxon>
        <taxon>Lacihabitans</taxon>
    </lineage>
</organism>
<dbReference type="InterPro" id="IPR025269">
    <property type="entry name" value="SAM-like_dom"/>
</dbReference>
<accession>A0AAE3KW62</accession>
<dbReference type="GO" id="GO:0003677">
    <property type="term" value="F:DNA binding"/>
    <property type="evidence" value="ECO:0007669"/>
    <property type="project" value="UniProtKB-UniRule"/>
</dbReference>
<evidence type="ECO:0000256" key="5">
    <source>
        <dbReference type="PROSITE-ProRule" id="PRU01248"/>
    </source>
</evidence>
<name>A0AAE3KW62_9BACT</name>
<dbReference type="RefSeq" id="WP_255038798.1">
    <property type="nucleotide sequence ID" value="NZ_RJUF01000180.1"/>
</dbReference>
<evidence type="ECO:0000313" key="8">
    <source>
        <dbReference type="Proteomes" id="UP001204144"/>
    </source>
</evidence>
<keyword evidence="2" id="KW-0229">DNA integration</keyword>
<dbReference type="Pfam" id="PF13102">
    <property type="entry name" value="Phage_int_SAM_5"/>
    <property type="match status" value="1"/>
</dbReference>
<dbReference type="Gene3D" id="1.10.150.130">
    <property type="match status" value="1"/>
</dbReference>
<dbReference type="GO" id="GO:0015074">
    <property type="term" value="P:DNA integration"/>
    <property type="evidence" value="ECO:0007669"/>
    <property type="project" value="UniProtKB-KW"/>
</dbReference>
<dbReference type="InterPro" id="IPR013762">
    <property type="entry name" value="Integrase-like_cat_sf"/>
</dbReference>
<dbReference type="Gene3D" id="1.10.443.10">
    <property type="entry name" value="Intergrase catalytic core"/>
    <property type="match status" value="1"/>
</dbReference>
<evidence type="ECO:0000259" key="6">
    <source>
        <dbReference type="PROSITE" id="PS51900"/>
    </source>
</evidence>
<dbReference type="PANTHER" id="PTHR30349">
    <property type="entry name" value="PHAGE INTEGRASE-RELATED"/>
    <property type="match status" value="1"/>
</dbReference>
<proteinExistence type="predicted"/>
<dbReference type="PANTHER" id="PTHR30349:SF81">
    <property type="entry name" value="TYROSINE RECOMBINASE XERC"/>
    <property type="match status" value="1"/>
</dbReference>
<protein>
    <submittedName>
        <fullName evidence="7">Site-specific integrase</fullName>
    </submittedName>
</protein>
<sequence length="399" mass="47717">MTPELLNYYFKKYNLTMSDPHPYKLPVLRKYDSLEKDWYVEYYAYSERDAKLKRKRVVLAEPTEKQRIERAKSEIKLISEMLKAGAIIDPIKKKLQKSEITKTSKLTEAIKYFLEQNKATLEQNTYESYKRHLDHLINYLNRHQNQSLTLEQLDIQIAYQFTDELISEVKHGNRTRNNVKDTCSIFFNYFKKRRIIEENPFNEIQSLRTHARKYTAISKEHVKKLLQSFQESEDLQLDLFVQFEYYAALRPNKELRLLKIEDILDKTIAVPCDTSKNKEKEHVRIAPPLEKKIQEHNLRSYPGDYYIFSKNGLPGPEHNGKKYQYMRHREHLKALKIDHLQYDVYSWKHSGVIALFLATQNLELVRQHCRHKDVATTIKYLRDLGQFTDYDEINKFPEI</sequence>
<gene>
    <name evidence="7" type="ORF">EGI31_19430</name>
</gene>
<dbReference type="AlphaFoldDB" id="A0AAE3KW62"/>
<dbReference type="InterPro" id="IPR050090">
    <property type="entry name" value="Tyrosine_recombinase_XerCD"/>
</dbReference>
<keyword evidence="1" id="KW-0159">Chromosome partition</keyword>
<dbReference type="EMBL" id="RJUF01000180">
    <property type="protein sequence ID" value="MCP9765111.1"/>
    <property type="molecule type" value="Genomic_DNA"/>
</dbReference>